<keyword evidence="3" id="KW-1185">Reference proteome</keyword>
<accession>A0A379PSD1</accession>
<protein>
    <submittedName>
        <fullName evidence="2">Uncharacterized protein</fullName>
    </submittedName>
</protein>
<proteinExistence type="predicted"/>
<evidence type="ECO:0000256" key="1">
    <source>
        <dbReference type="SAM" id="Phobius"/>
    </source>
</evidence>
<dbReference type="RefSeq" id="WP_064063660.1">
    <property type="nucleotide sequence ID" value="NZ_LPZN01000017.1"/>
</dbReference>
<keyword evidence="1" id="KW-0812">Transmembrane</keyword>
<evidence type="ECO:0000313" key="2">
    <source>
        <dbReference type="EMBL" id="SUF09005.1"/>
    </source>
</evidence>
<dbReference type="Proteomes" id="UP000254569">
    <property type="component" value="Unassembled WGS sequence"/>
</dbReference>
<evidence type="ECO:0000313" key="3">
    <source>
        <dbReference type="Proteomes" id="UP000254569"/>
    </source>
</evidence>
<dbReference type="AlphaFoldDB" id="A0A379PSD1"/>
<sequence>MAYRVVALIGVAVGAVVYGAAFFVNAPIEVCIDQATPGAAEAGSREATAASFSTTWVGIVGSRCELAFTSGVHVDDLVVEWGPSGIAIVGLVVAVVSLGIWFRLRGGRRRARVIGSVISGFREAARGNPSFRMSTEGSTCLALR</sequence>
<keyword evidence="1" id="KW-0472">Membrane</keyword>
<feature type="transmembrane region" description="Helical" evidence="1">
    <location>
        <begin position="81"/>
        <end position="102"/>
    </location>
</feature>
<keyword evidence="1" id="KW-1133">Transmembrane helix</keyword>
<organism evidence="2 3">
    <name type="scientific">Rhodococcus gordoniae</name>
    <dbReference type="NCBI Taxonomy" id="223392"/>
    <lineage>
        <taxon>Bacteria</taxon>
        <taxon>Bacillati</taxon>
        <taxon>Actinomycetota</taxon>
        <taxon>Actinomycetes</taxon>
        <taxon>Mycobacteriales</taxon>
        <taxon>Nocardiaceae</taxon>
        <taxon>Rhodococcus</taxon>
    </lineage>
</organism>
<name>A0A379PSD1_9NOCA</name>
<gene>
    <name evidence="2" type="ORF">NCTC13296_04202</name>
</gene>
<dbReference type="EMBL" id="UGVI01000002">
    <property type="protein sequence ID" value="SUF09005.1"/>
    <property type="molecule type" value="Genomic_DNA"/>
</dbReference>
<reference evidence="2 3" key="1">
    <citation type="submission" date="2018-06" db="EMBL/GenBank/DDBJ databases">
        <authorList>
            <consortium name="Pathogen Informatics"/>
            <person name="Doyle S."/>
        </authorList>
    </citation>
    <scope>NUCLEOTIDE SEQUENCE [LARGE SCALE GENOMIC DNA]</scope>
    <source>
        <strain evidence="2 3">NCTC13296</strain>
    </source>
</reference>